<dbReference type="EMBL" id="CM047908">
    <property type="protein sequence ID" value="KAJ0082492.1"/>
    <property type="molecule type" value="Genomic_DNA"/>
</dbReference>
<evidence type="ECO:0000313" key="1">
    <source>
        <dbReference type="EMBL" id="KAJ0082492.1"/>
    </source>
</evidence>
<keyword evidence="2" id="KW-1185">Reference proteome</keyword>
<reference evidence="2" key="1">
    <citation type="journal article" date="2023" name="G3 (Bethesda)">
        <title>Genome assembly and association tests identify interacting loci associated with vigor, precocity, and sex in interspecific pistachio rootstocks.</title>
        <authorList>
            <person name="Palmer W."/>
            <person name="Jacygrad E."/>
            <person name="Sagayaradj S."/>
            <person name="Cavanaugh K."/>
            <person name="Han R."/>
            <person name="Bertier L."/>
            <person name="Beede B."/>
            <person name="Kafkas S."/>
            <person name="Golino D."/>
            <person name="Preece J."/>
            <person name="Michelmore R."/>
        </authorList>
    </citation>
    <scope>NUCLEOTIDE SEQUENCE [LARGE SCALE GENOMIC DNA]</scope>
</reference>
<evidence type="ECO:0000313" key="2">
    <source>
        <dbReference type="Proteomes" id="UP001164250"/>
    </source>
</evidence>
<organism evidence="1 2">
    <name type="scientific">Pistacia atlantica</name>
    <dbReference type="NCBI Taxonomy" id="434234"/>
    <lineage>
        <taxon>Eukaryota</taxon>
        <taxon>Viridiplantae</taxon>
        <taxon>Streptophyta</taxon>
        <taxon>Embryophyta</taxon>
        <taxon>Tracheophyta</taxon>
        <taxon>Spermatophyta</taxon>
        <taxon>Magnoliopsida</taxon>
        <taxon>eudicotyledons</taxon>
        <taxon>Gunneridae</taxon>
        <taxon>Pentapetalae</taxon>
        <taxon>rosids</taxon>
        <taxon>malvids</taxon>
        <taxon>Sapindales</taxon>
        <taxon>Anacardiaceae</taxon>
        <taxon>Pistacia</taxon>
    </lineage>
</organism>
<accession>A0ACC1A877</accession>
<comment type="caution">
    <text evidence="1">The sequence shown here is derived from an EMBL/GenBank/DDBJ whole genome shotgun (WGS) entry which is preliminary data.</text>
</comment>
<protein>
    <submittedName>
        <fullName evidence="1">Uncharacterized protein</fullName>
    </submittedName>
</protein>
<name>A0ACC1A877_9ROSI</name>
<gene>
    <name evidence="1" type="ORF">Patl1_10168</name>
</gene>
<sequence length="83" mass="9621">MTWHHINKMPSNFPPNYKKKLKISFPPNSNPLNLISLLKQNQNVKLSSFPKLEISLKVALQSIFHHCHAQLLFLDKFSLPKSN</sequence>
<dbReference type="Proteomes" id="UP001164250">
    <property type="component" value="Chromosome 12"/>
</dbReference>
<proteinExistence type="predicted"/>